<proteinExistence type="predicted"/>
<name>A0ABM0MHF4_SACKO</name>
<evidence type="ECO:0000256" key="1">
    <source>
        <dbReference type="SAM" id="Phobius"/>
    </source>
</evidence>
<keyword evidence="2" id="KW-1185">Reference proteome</keyword>
<dbReference type="PANTHER" id="PTHR11360">
    <property type="entry name" value="MONOCARBOXYLATE TRANSPORTER"/>
    <property type="match status" value="1"/>
</dbReference>
<dbReference type="GeneID" id="102802279"/>
<organism evidence="2 3">
    <name type="scientific">Saccoglossus kowalevskii</name>
    <name type="common">Acorn worm</name>
    <dbReference type="NCBI Taxonomy" id="10224"/>
    <lineage>
        <taxon>Eukaryota</taxon>
        <taxon>Metazoa</taxon>
        <taxon>Hemichordata</taxon>
        <taxon>Enteropneusta</taxon>
        <taxon>Harrimaniidae</taxon>
        <taxon>Saccoglossus</taxon>
    </lineage>
</organism>
<feature type="transmembrane region" description="Helical" evidence="1">
    <location>
        <begin position="211"/>
        <end position="234"/>
    </location>
</feature>
<dbReference type="InterPro" id="IPR050327">
    <property type="entry name" value="Proton-linked_MCT"/>
</dbReference>
<dbReference type="PANTHER" id="PTHR11360:SF284">
    <property type="entry name" value="EG:103B4.3 PROTEIN-RELATED"/>
    <property type="match status" value="1"/>
</dbReference>
<dbReference type="Proteomes" id="UP000694865">
    <property type="component" value="Unplaced"/>
</dbReference>
<feature type="transmembrane region" description="Helical" evidence="1">
    <location>
        <begin position="12"/>
        <end position="35"/>
    </location>
</feature>
<keyword evidence="1" id="KW-0812">Transmembrane</keyword>
<dbReference type="InterPro" id="IPR011701">
    <property type="entry name" value="MFS"/>
</dbReference>
<sequence>MMIHALSTGSFYTSGVFLVAFVEYFQEGVFYGFLLQQFSCGTRSFRSGSKVGYGIAQTSSVIGLSHYFEKRYATANGIMFSGAAVGMLCIPPLHQIVITIYGWRSALFIVAGVNAHICLFGTILRPLQLSTENVEVSNSNEVEAVQTNDAKQVIKRNSQAEQQIPEETGLLDMYNLLAILSTFYGLHLGIFQVLVPVALRECVGVDNLHIAFGWDYFSMSIGFLVGPTFVGPIVSQPSSVFYFGVPHNSYQNMVSG</sequence>
<protein>
    <submittedName>
        <fullName evidence="3">Monocarboxylate transporter 12-B-like</fullName>
    </submittedName>
</protein>
<dbReference type="Gene3D" id="1.20.1250.20">
    <property type="entry name" value="MFS general substrate transporter like domains"/>
    <property type="match status" value="1"/>
</dbReference>
<accession>A0ABM0MHF4</accession>
<dbReference type="InterPro" id="IPR036259">
    <property type="entry name" value="MFS_trans_sf"/>
</dbReference>
<dbReference type="RefSeq" id="XP_006819445.1">
    <property type="nucleotide sequence ID" value="XM_006819382.1"/>
</dbReference>
<feature type="transmembrane region" description="Helical" evidence="1">
    <location>
        <begin position="176"/>
        <end position="199"/>
    </location>
</feature>
<reference evidence="3" key="1">
    <citation type="submission" date="2025-08" db="UniProtKB">
        <authorList>
            <consortium name="RefSeq"/>
        </authorList>
    </citation>
    <scope>IDENTIFICATION</scope>
    <source>
        <tissue evidence="3">Testes</tissue>
    </source>
</reference>
<gene>
    <name evidence="3" type="primary">LOC102802279</name>
</gene>
<keyword evidence="1" id="KW-0472">Membrane</keyword>
<feature type="transmembrane region" description="Helical" evidence="1">
    <location>
        <begin position="74"/>
        <end position="93"/>
    </location>
</feature>
<dbReference type="Pfam" id="PF07690">
    <property type="entry name" value="MFS_1"/>
    <property type="match status" value="1"/>
</dbReference>
<feature type="transmembrane region" description="Helical" evidence="1">
    <location>
        <begin position="105"/>
        <end position="124"/>
    </location>
</feature>
<dbReference type="SUPFAM" id="SSF103473">
    <property type="entry name" value="MFS general substrate transporter"/>
    <property type="match status" value="2"/>
</dbReference>
<evidence type="ECO:0000313" key="3">
    <source>
        <dbReference type="RefSeq" id="XP_006819445.1"/>
    </source>
</evidence>
<keyword evidence="1" id="KW-1133">Transmembrane helix</keyword>
<evidence type="ECO:0000313" key="2">
    <source>
        <dbReference type="Proteomes" id="UP000694865"/>
    </source>
</evidence>